<sequence>MVALAAALSGCDTTEEPVAEDAEVPEEVVSVGVALSSPGLASGSDPAETAGAEIALAQAIVAELDTPGPESQLRWVPISSANDAVAAVQAGDMEFMLGQLSDAQVTDELGWVGPYATVNPALLIRQAPDETNAAPPTITPLETITSAEELVEAPVCVVENSVAGAAELPLDNITIQETVTECEVGMRSGRYDAIAADDLQLAGVLMDPNLGSNYELLSWSDVADDEAAEVADELLEPHQYWIGTDPSQCDALAEALRTALTQGSLDEAFFGWEESTGLQPDVSAASDVTTRHCSS</sequence>
<dbReference type="STRING" id="1837282.A6F49_16550"/>
<evidence type="ECO:0000256" key="1">
    <source>
        <dbReference type="SAM" id="MobiDB-lite"/>
    </source>
</evidence>
<proteinExistence type="predicted"/>
<dbReference type="AlphaFoldDB" id="A0A1B7LWN1"/>
<dbReference type="InterPro" id="IPR001638">
    <property type="entry name" value="Solute-binding_3/MltF_N"/>
</dbReference>
<feature type="region of interest" description="Disordered" evidence="1">
    <location>
        <begin position="1"/>
        <end position="20"/>
    </location>
</feature>
<dbReference type="Proteomes" id="UP000078292">
    <property type="component" value="Unassembled WGS sequence"/>
</dbReference>
<evidence type="ECO:0000313" key="3">
    <source>
        <dbReference type="EMBL" id="OAV59452.1"/>
    </source>
</evidence>
<feature type="domain" description="Solute-binding protein family 3/N-terminal" evidence="2">
    <location>
        <begin position="28"/>
        <end position="273"/>
    </location>
</feature>
<keyword evidence="4" id="KW-1185">Reference proteome</keyword>
<dbReference type="SUPFAM" id="SSF53850">
    <property type="entry name" value="Periplasmic binding protein-like II"/>
    <property type="match status" value="1"/>
</dbReference>
<gene>
    <name evidence="3" type="ORF">A6F49_16550</name>
</gene>
<dbReference type="SMART" id="SM00062">
    <property type="entry name" value="PBPb"/>
    <property type="match status" value="1"/>
</dbReference>
<dbReference type="Gene3D" id="3.40.190.10">
    <property type="entry name" value="Periplasmic binding protein-like II"/>
    <property type="match status" value="2"/>
</dbReference>
<dbReference type="EMBL" id="LXEY01000022">
    <property type="protein sequence ID" value="OAV59452.1"/>
    <property type="molecule type" value="Genomic_DNA"/>
</dbReference>
<comment type="caution">
    <text evidence="3">The sequence shown here is derived from an EMBL/GenBank/DDBJ whole genome shotgun (WGS) entry which is preliminary data.</text>
</comment>
<name>A0A1B7LWN1_9MICC</name>
<evidence type="ECO:0000313" key="4">
    <source>
        <dbReference type="Proteomes" id="UP000078292"/>
    </source>
</evidence>
<reference evidence="3 4" key="1">
    <citation type="submission" date="2016-04" db="EMBL/GenBank/DDBJ databases">
        <title>First whole genome shotgun sequence of the bacterium Enteractinococcus sp. strain UASWS1574.</title>
        <authorList>
            <person name="Crovadore J."/>
            <person name="Chablais R."/>
            <person name="Lefort F."/>
        </authorList>
    </citation>
    <scope>NUCLEOTIDE SEQUENCE [LARGE SCALE GENOMIC DNA]</scope>
    <source>
        <strain evidence="3 4">UASWS1574</strain>
    </source>
</reference>
<protein>
    <recommendedName>
        <fullName evidence="2">Solute-binding protein family 3/N-terminal domain-containing protein</fullName>
    </recommendedName>
</protein>
<organism evidence="3 4">
    <name type="scientific">Enteractinococcus helveticum</name>
    <dbReference type="NCBI Taxonomy" id="1837282"/>
    <lineage>
        <taxon>Bacteria</taxon>
        <taxon>Bacillati</taxon>
        <taxon>Actinomycetota</taxon>
        <taxon>Actinomycetes</taxon>
        <taxon>Micrococcales</taxon>
        <taxon>Micrococcaceae</taxon>
    </lineage>
</organism>
<evidence type="ECO:0000259" key="2">
    <source>
        <dbReference type="SMART" id="SM00062"/>
    </source>
</evidence>
<accession>A0A1B7LWN1</accession>